<reference evidence="3 4" key="1">
    <citation type="journal article" date="2021" name="Sci. Rep.">
        <title>The distribution of antibiotic resistance genes in chicken gut microbiota commensals.</title>
        <authorList>
            <person name="Juricova H."/>
            <person name="Matiasovicova J."/>
            <person name="Kubasova T."/>
            <person name="Cejkova D."/>
            <person name="Rychlik I."/>
        </authorList>
    </citation>
    <scope>NUCLEOTIDE SEQUENCE [LARGE SCALE GENOMIC DNA]</scope>
    <source>
        <strain evidence="3 4">An564</strain>
    </source>
</reference>
<sequence>MKSKMKLNTIDDLFAVSNSDQGANREKIREIPLSSLHSFAHHPFQVRDDVDMQELVDSIREQGVLVPVIVRPMPADRGEGYELIAGHRRKHACELLGLGTIPAIVQDLDDDAATIVMVDSNLQREELLPSEKAWAYRMKMEAMKHQGVRTDLTSCQFDTKLRADEQVAKGTDNSARTIQRFIRLTELIPELLDRVDEKKIPLNSAYNLSFMKPEDQKMVAEILKTTDSSVSLAQAVQLRGSSQDGSFSFDIAYSALCSKPAPPVRITIKEKKIRQYFPESYSQKQMEEVIFSLLEKWKAQNDESGVEE</sequence>
<dbReference type="EMBL" id="JACSNR010000007">
    <property type="protein sequence ID" value="MBM6923531.1"/>
    <property type="molecule type" value="Genomic_DNA"/>
</dbReference>
<evidence type="ECO:0000313" key="4">
    <source>
        <dbReference type="Proteomes" id="UP000724149"/>
    </source>
</evidence>
<dbReference type="Pfam" id="PF02195">
    <property type="entry name" value="ParB_N"/>
    <property type="match status" value="1"/>
</dbReference>
<protein>
    <submittedName>
        <fullName evidence="3">ParB/RepB/Spo0J family partition protein</fullName>
    </submittedName>
</protein>
<dbReference type="SUPFAM" id="SSF110849">
    <property type="entry name" value="ParB/Sulfiredoxin"/>
    <property type="match status" value="1"/>
</dbReference>
<evidence type="ECO:0000259" key="2">
    <source>
        <dbReference type="SMART" id="SM00470"/>
    </source>
</evidence>
<dbReference type="InterPro" id="IPR004437">
    <property type="entry name" value="ParB/RepB/Spo0J"/>
</dbReference>
<accession>A0ABS2GPK1</accession>
<dbReference type="SMART" id="SM00470">
    <property type="entry name" value="ParB"/>
    <property type="match status" value="1"/>
</dbReference>
<dbReference type="InterPro" id="IPR050336">
    <property type="entry name" value="Chromosome_partition/occlusion"/>
</dbReference>
<dbReference type="InterPro" id="IPR003115">
    <property type="entry name" value="ParB_N"/>
</dbReference>
<dbReference type="InterPro" id="IPR036086">
    <property type="entry name" value="ParB/Sulfiredoxin_sf"/>
</dbReference>
<gene>
    <name evidence="3" type="ORF">H9X81_07495</name>
</gene>
<feature type="domain" description="ParB-like N-terminal" evidence="2">
    <location>
        <begin position="29"/>
        <end position="122"/>
    </location>
</feature>
<dbReference type="SUPFAM" id="SSF109709">
    <property type="entry name" value="KorB DNA-binding domain-like"/>
    <property type="match status" value="1"/>
</dbReference>
<dbReference type="PANTHER" id="PTHR33375">
    <property type="entry name" value="CHROMOSOME-PARTITIONING PROTEIN PARB-RELATED"/>
    <property type="match status" value="1"/>
</dbReference>
<proteinExistence type="inferred from homology"/>
<comment type="similarity">
    <text evidence="1">Belongs to the ParB family.</text>
</comment>
<dbReference type="Proteomes" id="UP000724149">
    <property type="component" value="Unassembled WGS sequence"/>
</dbReference>
<dbReference type="CDD" id="cd16407">
    <property type="entry name" value="ParB_N_like"/>
    <property type="match status" value="1"/>
</dbReference>
<evidence type="ECO:0000256" key="1">
    <source>
        <dbReference type="ARBA" id="ARBA00006295"/>
    </source>
</evidence>
<organism evidence="3 4">
    <name type="scientific">Hydrogenoanaerobacterium saccharovorans</name>
    <dbReference type="NCBI Taxonomy" id="474960"/>
    <lineage>
        <taxon>Bacteria</taxon>
        <taxon>Bacillati</taxon>
        <taxon>Bacillota</taxon>
        <taxon>Clostridia</taxon>
        <taxon>Eubacteriales</taxon>
        <taxon>Oscillospiraceae</taxon>
        <taxon>Hydrogenoanaerobacterium</taxon>
    </lineage>
</organism>
<evidence type="ECO:0000313" key="3">
    <source>
        <dbReference type="EMBL" id="MBM6923531.1"/>
    </source>
</evidence>
<keyword evidence="4" id="KW-1185">Reference proteome</keyword>
<comment type="caution">
    <text evidence="3">The sequence shown here is derived from an EMBL/GenBank/DDBJ whole genome shotgun (WGS) entry which is preliminary data.</text>
</comment>
<dbReference type="Gene3D" id="1.10.10.2830">
    <property type="match status" value="1"/>
</dbReference>
<dbReference type="NCBIfam" id="TIGR00180">
    <property type="entry name" value="parB_part"/>
    <property type="match status" value="1"/>
</dbReference>
<dbReference type="Gene3D" id="3.90.1530.30">
    <property type="match status" value="1"/>
</dbReference>
<name>A0ABS2GPK1_9FIRM</name>
<dbReference type="PANTHER" id="PTHR33375:SF1">
    <property type="entry name" value="CHROMOSOME-PARTITIONING PROTEIN PARB-RELATED"/>
    <property type="match status" value="1"/>
</dbReference>